<dbReference type="Pfam" id="PF00254">
    <property type="entry name" value="FKBP_C"/>
    <property type="match status" value="1"/>
</dbReference>
<evidence type="ECO:0000259" key="2">
    <source>
        <dbReference type="Pfam" id="PF00254"/>
    </source>
</evidence>
<dbReference type="InterPro" id="IPR046357">
    <property type="entry name" value="PPIase_dom_sf"/>
</dbReference>
<dbReference type="EnsemblPlants" id="ORGLA01G0162100.1">
    <property type="protein sequence ID" value="ORGLA01G0162100.1"/>
    <property type="gene ID" value="ORGLA01G0162100"/>
</dbReference>
<evidence type="ECO:0000256" key="1">
    <source>
        <dbReference type="ARBA" id="ARBA00029569"/>
    </source>
</evidence>
<name>I1NP31_ORYGL</name>
<accession>I1NP31</accession>
<keyword evidence="4" id="KW-1185">Reference proteome</keyword>
<proteinExistence type="predicted"/>
<dbReference type="SUPFAM" id="SSF54534">
    <property type="entry name" value="FKBP-like"/>
    <property type="match status" value="1"/>
</dbReference>
<dbReference type="Proteomes" id="UP000007306">
    <property type="component" value="Chromosome 1"/>
</dbReference>
<evidence type="ECO:0000313" key="4">
    <source>
        <dbReference type="Proteomes" id="UP000007306"/>
    </source>
</evidence>
<protein>
    <recommendedName>
        <fullName evidence="1">Rotamase</fullName>
    </recommendedName>
</protein>
<dbReference type="STRING" id="4538.I1NP31"/>
<dbReference type="GO" id="GO:0003755">
    <property type="term" value="F:peptidyl-prolyl cis-trans isomerase activity"/>
    <property type="evidence" value="ECO:0007669"/>
    <property type="project" value="InterPro"/>
</dbReference>
<sequence>VRPWRSNPRRGTSRRGGIRPAAYTRLQVHFTGKRLDGTWFASTREDGVPLTFILGQ</sequence>
<reference evidence="3" key="1">
    <citation type="submission" date="2015-06" db="UniProtKB">
        <authorList>
            <consortium name="EnsemblPlants"/>
        </authorList>
    </citation>
    <scope>IDENTIFICATION</scope>
</reference>
<organism evidence="3 4">
    <name type="scientific">Oryza glaberrima</name>
    <name type="common">African rice</name>
    <dbReference type="NCBI Taxonomy" id="4538"/>
    <lineage>
        <taxon>Eukaryota</taxon>
        <taxon>Viridiplantae</taxon>
        <taxon>Streptophyta</taxon>
        <taxon>Embryophyta</taxon>
        <taxon>Tracheophyta</taxon>
        <taxon>Spermatophyta</taxon>
        <taxon>Magnoliopsida</taxon>
        <taxon>Liliopsida</taxon>
        <taxon>Poales</taxon>
        <taxon>Poaceae</taxon>
        <taxon>BOP clade</taxon>
        <taxon>Oryzoideae</taxon>
        <taxon>Oryzeae</taxon>
        <taxon>Oryzinae</taxon>
        <taxon>Oryza</taxon>
    </lineage>
</organism>
<dbReference type="InterPro" id="IPR001179">
    <property type="entry name" value="PPIase_FKBP_dom"/>
</dbReference>
<dbReference type="AlphaFoldDB" id="I1NP31"/>
<dbReference type="Gene3D" id="3.10.50.40">
    <property type="match status" value="1"/>
</dbReference>
<evidence type="ECO:0000313" key="3">
    <source>
        <dbReference type="EnsemblPlants" id="ORGLA01G0162100.1"/>
    </source>
</evidence>
<feature type="domain" description="PPIase FKBP-type" evidence="2">
    <location>
        <begin position="19"/>
        <end position="56"/>
    </location>
</feature>
<dbReference type="Gramene" id="ORGLA01G0162100.1">
    <property type="protein sequence ID" value="ORGLA01G0162100.1"/>
    <property type="gene ID" value="ORGLA01G0162100"/>
</dbReference>
<dbReference type="HOGENOM" id="CLU_3020504_0_0_1"/>
<reference evidence="3 4" key="2">
    <citation type="submission" date="2018-04" db="EMBL/GenBank/DDBJ databases">
        <title>OglaRS2 (Oryza glaberrima Reference Sequence Version 2).</title>
        <authorList>
            <person name="Zhang J."/>
            <person name="Kudrna D."/>
            <person name="Lee S."/>
            <person name="Talag J."/>
            <person name="Rajasekar S."/>
            <person name="Wing R.A."/>
        </authorList>
    </citation>
    <scope>NUCLEOTIDE SEQUENCE [LARGE SCALE GENOMIC DNA]</scope>
    <source>
        <strain evidence="3 4">cv. IRGC 96717</strain>
    </source>
</reference>